<dbReference type="NCBIfam" id="TIGR02532">
    <property type="entry name" value="IV_pilin_GFxxxE"/>
    <property type="match status" value="1"/>
</dbReference>
<keyword evidence="1" id="KW-1133">Transmembrane helix</keyword>
<keyword evidence="1" id="KW-0472">Membrane</keyword>
<dbReference type="Proteomes" id="UP000268094">
    <property type="component" value="Unassembled WGS sequence"/>
</dbReference>
<dbReference type="EMBL" id="RAVZ01000059">
    <property type="protein sequence ID" value="RKG90247.1"/>
    <property type="molecule type" value="Genomic_DNA"/>
</dbReference>
<accession>A0A3A8J3C0</accession>
<feature type="transmembrane region" description="Helical" evidence="1">
    <location>
        <begin position="6"/>
        <end position="28"/>
    </location>
</feature>
<keyword evidence="1" id="KW-0812">Transmembrane</keyword>
<evidence type="ECO:0000256" key="1">
    <source>
        <dbReference type="SAM" id="Phobius"/>
    </source>
</evidence>
<keyword evidence="3" id="KW-1185">Reference proteome</keyword>
<reference evidence="3" key="1">
    <citation type="submission" date="2018-09" db="EMBL/GenBank/DDBJ databases">
        <authorList>
            <person name="Livingstone P.G."/>
            <person name="Whitworth D.E."/>
        </authorList>
    </citation>
    <scope>NUCLEOTIDE SEQUENCE [LARGE SCALE GENOMIC DNA]</scope>
    <source>
        <strain evidence="3">CA054A</strain>
    </source>
</reference>
<evidence type="ECO:0000313" key="3">
    <source>
        <dbReference type="Proteomes" id="UP000268094"/>
    </source>
</evidence>
<dbReference type="AlphaFoldDB" id="A0A3A8J3C0"/>
<dbReference type="InterPro" id="IPR012902">
    <property type="entry name" value="N_methyl_site"/>
</dbReference>
<evidence type="ECO:0000313" key="2">
    <source>
        <dbReference type="EMBL" id="RKG90247.1"/>
    </source>
</evidence>
<name>A0A3A8J3C0_9BACT</name>
<dbReference type="SUPFAM" id="SSF54523">
    <property type="entry name" value="Pili subunits"/>
    <property type="match status" value="1"/>
</dbReference>
<gene>
    <name evidence="2" type="ORF">D7V88_11445</name>
</gene>
<protein>
    <submittedName>
        <fullName evidence="2">Prepilin-type N-terminal cleavage/methylation domain-containing protein</fullName>
    </submittedName>
</protein>
<dbReference type="OrthoDB" id="5509398at2"/>
<sequence length="223" mass="24057">MKNTRGMTLLELMVVVAVLGIMVSLAVVNMQGRIIGQREGTATRELWSSVLRARQLAIATNQPVRFVVDADVVQSNGLRYTVARWERLRCADAWSDVDCPPAACDNKTCRQDANCCTDVGEDIVIPASMDAQAIHGLCFQPGSAKPVVNHLDCMRDLVNDAAAMSAATPNDKSIRFTYTTDRADSLLVIEPLTGIADLLECDSNAADANRPGHDPRSVAACTP</sequence>
<dbReference type="PROSITE" id="PS00409">
    <property type="entry name" value="PROKAR_NTER_METHYL"/>
    <property type="match status" value="1"/>
</dbReference>
<comment type="caution">
    <text evidence="2">The sequence shown here is derived from an EMBL/GenBank/DDBJ whole genome shotgun (WGS) entry which is preliminary data.</text>
</comment>
<dbReference type="Pfam" id="PF07963">
    <property type="entry name" value="N_methyl"/>
    <property type="match status" value="1"/>
</dbReference>
<organism evidence="2 3">
    <name type="scientific">Corallococcus terminator</name>
    <dbReference type="NCBI Taxonomy" id="2316733"/>
    <lineage>
        <taxon>Bacteria</taxon>
        <taxon>Pseudomonadati</taxon>
        <taxon>Myxococcota</taxon>
        <taxon>Myxococcia</taxon>
        <taxon>Myxococcales</taxon>
        <taxon>Cystobacterineae</taxon>
        <taxon>Myxococcaceae</taxon>
        <taxon>Corallococcus</taxon>
    </lineage>
</organism>
<dbReference type="Gene3D" id="3.30.700.10">
    <property type="entry name" value="Glycoprotein, Type 4 Pilin"/>
    <property type="match status" value="1"/>
</dbReference>
<proteinExistence type="predicted"/>
<dbReference type="RefSeq" id="WP_120540660.1">
    <property type="nucleotide sequence ID" value="NZ_RAVZ01000059.1"/>
</dbReference>
<dbReference type="InterPro" id="IPR045584">
    <property type="entry name" value="Pilin-like"/>
</dbReference>